<feature type="chain" id="PRO_5042901220" evidence="2">
    <location>
        <begin position="21"/>
        <end position="404"/>
    </location>
</feature>
<feature type="region of interest" description="Disordered" evidence="1">
    <location>
        <begin position="222"/>
        <end position="255"/>
    </location>
</feature>
<organism evidence="3 4">
    <name type="scientific">Arthrobotrys conoides</name>
    <dbReference type="NCBI Taxonomy" id="74498"/>
    <lineage>
        <taxon>Eukaryota</taxon>
        <taxon>Fungi</taxon>
        <taxon>Dikarya</taxon>
        <taxon>Ascomycota</taxon>
        <taxon>Pezizomycotina</taxon>
        <taxon>Orbiliomycetes</taxon>
        <taxon>Orbiliales</taxon>
        <taxon>Orbiliaceae</taxon>
        <taxon>Arthrobotrys</taxon>
    </lineage>
</organism>
<keyword evidence="2" id="KW-0732">Signal</keyword>
<evidence type="ECO:0000256" key="2">
    <source>
        <dbReference type="SAM" id="SignalP"/>
    </source>
</evidence>
<gene>
    <name evidence="3" type="ORF">TWF506_003918</name>
</gene>
<accession>A0AAN8MX73</accession>
<evidence type="ECO:0000256" key="1">
    <source>
        <dbReference type="SAM" id="MobiDB-lite"/>
    </source>
</evidence>
<evidence type="ECO:0000313" key="4">
    <source>
        <dbReference type="Proteomes" id="UP001307849"/>
    </source>
</evidence>
<dbReference type="Proteomes" id="UP001307849">
    <property type="component" value="Unassembled WGS sequence"/>
</dbReference>
<reference evidence="3 4" key="1">
    <citation type="submission" date="2019-10" db="EMBL/GenBank/DDBJ databases">
        <authorList>
            <person name="Palmer J.M."/>
        </authorList>
    </citation>
    <scope>NUCLEOTIDE SEQUENCE [LARGE SCALE GENOMIC DNA]</scope>
    <source>
        <strain evidence="3 4">TWF506</strain>
    </source>
</reference>
<proteinExistence type="predicted"/>
<evidence type="ECO:0000313" key="3">
    <source>
        <dbReference type="EMBL" id="KAK6499291.1"/>
    </source>
</evidence>
<feature type="signal peptide" evidence="2">
    <location>
        <begin position="1"/>
        <end position="20"/>
    </location>
</feature>
<keyword evidence="4" id="KW-1185">Reference proteome</keyword>
<comment type="caution">
    <text evidence="3">The sequence shown here is derived from an EMBL/GenBank/DDBJ whole genome shotgun (WGS) entry which is preliminary data.</text>
</comment>
<protein>
    <submittedName>
        <fullName evidence="3">Uncharacterized protein</fullName>
    </submittedName>
</protein>
<sequence length="404" mass="43810">MAPYKPILLLSLLFTSASHAHWIPFQPDMAPDAISDLRLKEMDSPQGQPNKAQYPTTAWIYEYTTIHFETMHMTQRDTQSVAQPTQAAMVMRSDFPQLVPGLNNSFGLNSSYGCGYGMSNCGHIGMPNICCPDILIISPLQVSLENSCFQTERSTLGVICCQDPIMCERIEHHPDEYPMYNLTCSFGTHECSAELGGGCCPEGFSCDSDSCYHNLTNDTYTGPLGGDPRETEYPPYPPKTSSSTETVSTYPTDGPRYRVRKSAVNVLKTGETDECIEPRCQNPLSGLTNGIGQALQSVVDGSDVILTLTKAVDGVATHIPGASGLLGQLGGSNNTLNIINGVGGALGKALKSDGSSFMKRSSTVWPRIFSGGHIQYLALSLIINGVIGMRLNPARILLDRRIRI</sequence>
<name>A0AAN8MX73_9PEZI</name>
<dbReference type="EMBL" id="JAVHJM010000013">
    <property type="protein sequence ID" value="KAK6499291.1"/>
    <property type="molecule type" value="Genomic_DNA"/>
</dbReference>
<dbReference type="AlphaFoldDB" id="A0AAN8MX73"/>